<dbReference type="GO" id="GO:0016836">
    <property type="term" value="F:hydro-lyase activity"/>
    <property type="evidence" value="ECO:0007669"/>
    <property type="project" value="InterPro"/>
</dbReference>
<reference evidence="1" key="2">
    <citation type="journal article" date="2014" name="ISME J.">
        <title>Microbial stratification in low pH oxic and suboxic macroscopic growths along an acid mine drainage.</title>
        <authorList>
            <person name="Mendez-Garcia C."/>
            <person name="Mesa V."/>
            <person name="Sprenger R.R."/>
            <person name="Richter M."/>
            <person name="Diez M.S."/>
            <person name="Solano J."/>
            <person name="Bargiela R."/>
            <person name="Golyshina O.V."/>
            <person name="Manteca A."/>
            <person name="Ramos J.L."/>
            <person name="Gallego J.R."/>
            <person name="Llorente I."/>
            <person name="Martins Dos Santos V.A."/>
            <person name="Jensen O.N."/>
            <person name="Pelaez A.I."/>
            <person name="Sanchez J."/>
            <person name="Ferrer M."/>
        </authorList>
    </citation>
    <scope>NUCLEOTIDE SEQUENCE</scope>
</reference>
<organism evidence="1">
    <name type="scientific">mine drainage metagenome</name>
    <dbReference type="NCBI Taxonomy" id="410659"/>
    <lineage>
        <taxon>unclassified sequences</taxon>
        <taxon>metagenomes</taxon>
        <taxon>ecological metagenomes</taxon>
    </lineage>
</organism>
<dbReference type="Gene3D" id="3.20.130.10">
    <property type="entry name" value="Fe-S hydro-lyase, tartrate dehydratase beta-type, catalytic domain"/>
    <property type="match status" value="1"/>
</dbReference>
<reference evidence="1" key="1">
    <citation type="submission" date="2013-08" db="EMBL/GenBank/DDBJ databases">
        <authorList>
            <person name="Mendez C."/>
            <person name="Richter M."/>
            <person name="Ferrer M."/>
            <person name="Sanchez J."/>
        </authorList>
    </citation>
    <scope>NUCLEOTIDE SEQUENCE</scope>
</reference>
<protein>
    <submittedName>
        <fullName evidence="1">L(+)-tartrate dehydratase beta subunit</fullName>
    </submittedName>
</protein>
<evidence type="ECO:0000313" key="1">
    <source>
        <dbReference type="EMBL" id="EQD70003.1"/>
    </source>
</evidence>
<comment type="caution">
    <text evidence="1">The sequence shown here is derived from an EMBL/GenBank/DDBJ whole genome shotgun (WGS) entry which is preliminary data.</text>
</comment>
<accession>T1BN27</accession>
<dbReference type="EMBL" id="AUZY01003300">
    <property type="protein sequence ID" value="EQD70003.1"/>
    <property type="molecule type" value="Genomic_DNA"/>
</dbReference>
<gene>
    <name evidence="1" type="ORF">B1B_05224</name>
</gene>
<dbReference type="InterPro" id="IPR036660">
    <property type="entry name" value="Fe-S_hydroAse_TtdB_cat_sf"/>
</dbReference>
<proteinExistence type="predicted"/>
<dbReference type="AlphaFoldDB" id="T1BN27"/>
<name>T1BN27_9ZZZZ</name>
<dbReference type="SUPFAM" id="SSF117457">
    <property type="entry name" value="FumA C-terminal domain-like"/>
    <property type="match status" value="1"/>
</dbReference>
<sequence>PPSETLQIEEIEAVYWEHLMPECLWQFRFKDLGPLFVAIDTTGGNLHQEVLKAAREQLDRLTST</sequence>
<feature type="non-terminal residue" evidence="1">
    <location>
        <position position="1"/>
    </location>
</feature>